<accession>A0A0E9UPX5</accession>
<reference evidence="1" key="1">
    <citation type="submission" date="2014-11" db="EMBL/GenBank/DDBJ databases">
        <authorList>
            <person name="Amaro Gonzalez C."/>
        </authorList>
    </citation>
    <scope>NUCLEOTIDE SEQUENCE</scope>
</reference>
<dbReference type="AlphaFoldDB" id="A0A0E9UPX5"/>
<dbReference type="EMBL" id="GBXM01041554">
    <property type="protein sequence ID" value="JAH67023.1"/>
    <property type="molecule type" value="Transcribed_RNA"/>
</dbReference>
<protein>
    <submittedName>
        <fullName evidence="1">Uncharacterized protein</fullName>
    </submittedName>
</protein>
<reference evidence="1" key="2">
    <citation type="journal article" date="2015" name="Fish Shellfish Immunol.">
        <title>Early steps in the European eel (Anguilla anguilla)-Vibrio vulnificus interaction in the gills: Role of the RtxA13 toxin.</title>
        <authorList>
            <person name="Callol A."/>
            <person name="Pajuelo D."/>
            <person name="Ebbesson L."/>
            <person name="Teles M."/>
            <person name="MacKenzie S."/>
            <person name="Amaro C."/>
        </authorList>
    </citation>
    <scope>NUCLEOTIDE SEQUENCE</scope>
</reference>
<sequence>MNLLLFFHRNIFKNKSKNNLRQVL</sequence>
<organism evidence="1">
    <name type="scientific">Anguilla anguilla</name>
    <name type="common">European freshwater eel</name>
    <name type="synonym">Muraena anguilla</name>
    <dbReference type="NCBI Taxonomy" id="7936"/>
    <lineage>
        <taxon>Eukaryota</taxon>
        <taxon>Metazoa</taxon>
        <taxon>Chordata</taxon>
        <taxon>Craniata</taxon>
        <taxon>Vertebrata</taxon>
        <taxon>Euteleostomi</taxon>
        <taxon>Actinopterygii</taxon>
        <taxon>Neopterygii</taxon>
        <taxon>Teleostei</taxon>
        <taxon>Anguilliformes</taxon>
        <taxon>Anguillidae</taxon>
        <taxon>Anguilla</taxon>
    </lineage>
</organism>
<proteinExistence type="predicted"/>
<name>A0A0E9UPX5_ANGAN</name>
<evidence type="ECO:0000313" key="1">
    <source>
        <dbReference type="EMBL" id="JAH67023.1"/>
    </source>
</evidence>